<comment type="similarity">
    <text evidence="2">Belongs to the peptidase C19 family.</text>
</comment>
<dbReference type="GO" id="GO:0004843">
    <property type="term" value="F:cysteine-type deubiquitinase activity"/>
    <property type="evidence" value="ECO:0007669"/>
    <property type="project" value="UniProtKB-UniRule"/>
</dbReference>
<dbReference type="FunFam" id="3.90.70.10:FF:000046">
    <property type="entry name" value="ubiquitin carboxyl-terminal hydrolase 31"/>
    <property type="match status" value="1"/>
</dbReference>
<feature type="region of interest" description="Disordered" evidence="3">
    <location>
        <begin position="888"/>
        <end position="929"/>
    </location>
</feature>
<feature type="domain" description="USP" evidence="4">
    <location>
        <begin position="157"/>
        <end position="775"/>
    </location>
</feature>
<feature type="compositionally biased region" description="Polar residues" evidence="3">
    <location>
        <begin position="896"/>
        <end position="907"/>
    </location>
</feature>
<dbReference type="CDD" id="cd02674">
    <property type="entry name" value="Peptidase_C19R"/>
    <property type="match status" value="1"/>
</dbReference>
<keyword evidence="2" id="KW-0645">Protease</keyword>
<dbReference type="EMBL" id="HBUF01218281">
    <property type="protein sequence ID" value="CAG6668185.1"/>
    <property type="molecule type" value="Transcribed_RNA"/>
</dbReference>
<keyword evidence="2" id="KW-0833">Ubl conjugation pathway</keyword>
<feature type="region of interest" description="Disordered" evidence="3">
    <location>
        <begin position="779"/>
        <end position="863"/>
    </location>
</feature>
<dbReference type="GO" id="GO:0006508">
    <property type="term" value="P:proteolysis"/>
    <property type="evidence" value="ECO:0007669"/>
    <property type="project" value="UniProtKB-KW"/>
</dbReference>
<evidence type="ECO:0000313" key="5">
    <source>
        <dbReference type="EMBL" id="CAG6668185.1"/>
    </source>
</evidence>
<dbReference type="PANTHER" id="PTHR21646:SF14">
    <property type="entry name" value="FI05488P"/>
    <property type="match status" value="1"/>
</dbReference>
<dbReference type="EMBL" id="HBUF01127285">
    <property type="protein sequence ID" value="CAG6643444.1"/>
    <property type="molecule type" value="Transcribed_RNA"/>
</dbReference>
<dbReference type="InterPro" id="IPR050185">
    <property type="entry name" value="Ub_carboxyl-term_hydrolase"/>
</dbReference>
<dbReference type="AlphaFoldDB" id="A0A8D8SE71"/>
<dbReference type="EC" id="3.4.19.12" evidence="2"/>
<dbReference type="PROSITE" id="PS00973">
    <property type="entry name" value="USP_2"/>
    <property type="match status" value="1"/>
</dbReference>
<feature type="compositionally biased region" description="Basic and acidic residues" evidence="3">
    <location>
        <begin position="816"/>
        <end position="838"/>
    </location>
</feature>
<name>A0A8D8SE71_9HEMI</name>
<keyword evidence="2" id="KW-0788">Thiol protease</keyword>
<organism evidence="5">
    <name type="scientific">Cacopsylla melanoneura</name>
    <dbReference type="NCBI Taxonomy" id="428564"/>
    <lineage>
        <taxon>Eukaryota</taxon>
        <taxon>Metazoa</taxon>
        <taxon>Ecdysozoa</taxon>
        <taxon>Arthropoda</taxon>
        <taxon>Hexapoda</taxon>
        <taxon>Insecta</taxon>
        <taxon>Pterygota</taxon>
        <taxon>Neoptera</taxon>
        <taxon>Paraneoptera</taxon>
        <taxon>Hemiptera</taxon>
        <taxon>Sternorrhyncha</taxon>
        <taxon>Psylloidea</taxon>
        <taxon>Psyllidae</taxon>
        <taxon>Psyllinae</taxon>
        <taxon>Cacopsylla</taxon>
    </lineage>
</organism>
<comment type="catalytic activity">
    <reaction evidence="1 2">
        <text>Thiol-dependent hydrolysis of ester, thioester, amide, peptide and isopeptide bonds formed by the C-terminal Gly of ubiquitin (a 76-residue protein attached to proteins as an intracellular targeting signal).</text>
        <dbReference type="EC" id="3.4.19.12"/>
    </reaction>
</comment>
<dbReference type="InterPro" id="IPR018200">
    <property type="entry name" value="USP_CS"/>
</dbReference>
<proteinExistence type="inferred from homology"/>
<dbReference type="InterPro" id="IPR028889">
    <property type="entry name" value="USP"/>
</dbReference>
<dbReference type="PROSITE" id="PS50235">
    <property type="entry name" value="USP_3"/>
    <property type="match status" value="1"/>
</dbReference>
<dbReference type="SUPFAM" id="SSF54001">
    <property type="entry name" value="Cysteine proteinases"/>
    <property type="match status" value="1"/>
</dbReference>
<keyword evidence="2 5" id="KW-0378">Hydrolase</keyword>
<reference evidence="5" key="1">
    <citation type="submission" date="2021-05" db="EMBL/GenBank/DDBJ databases">
        <authorList>
            <person name="Alioto T."/>
            <person name="Alioto T."/>
            <person name="Gomez Garrido J."/>
        </authorList>
    </citation>
    <scope>NUCLEOTIDE SEQUENCE</scope>
</reference>
<sequence length="929" mass="104950">MSDMTQGTLIASSLTDVDLCKENQPNDMQDQEKIKLKRSFSLTKTALTNTRNKWKSKNKQIDKPCNVIGELTNSNTSDKKKGLFSRPQWKQFINKMVQKVSLLGVHNNKNNMYSTYEHSMSCRRQVYGSVSLSSNDVRVPPPRPLLFANGDKVPGVIGLRNHGNTCFINAILQCLSHTDILAEYFVLDQYKIDMSRRNKFNSKKYGTKGEVTEQLAVLLKSIWSCSYSPDISNQFKNIIDKYGTQYRGNNQHDAQEFLIWLLDKVHEDLNTATKKKYKTIKNTFGRPDEQVAAETLANHVRCNNSFVHSVFQAQFRSSLTCPRCKSQSNTFDPFLCVSVPVPRNQFQPLYVTILYTAQSPRQVRLGISLPLSADVRELRETLAQDAGVSEHHMLITEITDLGFQRTFSDCTSISVIRDTDPIYCIELPQLKDTSQESTYILLTWVNVLIVEDHCSRFGSPFSMQVCRDTSYADLQKLLLKEMAFILHDDVLTTAQDVPLFRIKVTDLPEGFTEDCHDGTDESHSQAAYLDPTLDHPLFMEVVEAALALCDPGAGPPALKLSLEWDLTAKESTIADDSDQIEEHASVKQLKQNTQQGGTVTLEECFELYTKAEVLGADDAWHCPHCNLKQEVIKKLGLWTLPDILVIHLKRFRQTGTGTKQQVVRSPVKITTIVDFPLYGLDMSKYAGAGGNHGNQSPLWSPWRRHNLEENMHLYTYDLYAVCNHHGQHLQGGHYTAYCRNPYDCQWYSFDDAKVSPLIESELVTPGAYILFYQRRGLSPPSSSTCSSGTGSTSSNSGYDHWSNKLIQTSDLLNQRRGSDETRSVNGDKEDNKFVRNERAYATLEPVSKRTTNHTARDPDSCSQHEYALTTTGLNSPKSDRILEHMLDRSRRHLSSTEDSLTITSIDRSSGEEDNNVQSNGNEDISESQV</sequence>
<dbReference type="PROSITE" id="PS00972">
    <property type="entry name" value="USP_1"/>
    <property type="match status" value="1"/>
</dbReference>
<evidence type="ECO:0000256" key="2">
    <source>
        <dbReference type="RuleBase" id="RU366025"/>
    </source>
</evidence>
<accession>A0A8D8SE71</accession>
<feature type="compositionally biased region" description="Low complexity" evidence="3">
    <location>
        <begin position="779"/>
        <end position="797"/>
    </location>
</feature>
<dbReference type="EMBL" id="HBUF01127283">
    <property type="protein sequence ID" value="CAG6643442.1"/>
    <property type="molecule type" value="Transcribed_RNA"/>
</dbReference>
<dbReference type="GO" id="GO:0016579">
    <property type="term" value="P:protein deubiquitination"/>
    <property type="evidence" value="ECO:0007669"/>
    <property type="project" value="InterPro"/>
</dbReference>
<dbReference type="PANTHER" id="PTHR21646">
    <property type="entry name" value="UBIQUITIN CARBOXYL-TERMINAL HYDROLASE"/>
    <property type="match status" value="1"/>
</dbReference>
<dbReference type="EMBL" id="HBUF01218282">
    <property type="protein sequence ID" value="CAG6668186.1"/>
    <property type="molecule type" value="Transcribed_RNA"/>
</dbReference>
<evidence type="ECO:0000259" key="4">
    <source>
        <dbReference type="PROSITE" id="PS50235"/>
    </source>
</evidence>
<dbReference type="Pfam" id="PF00443">
    <property type="entry name" value="UCH"/>
    <property type="match status" value="1"/>
</dbReference>
<evidence type="ECO:0000256" key="3">
    <source>
        <dbReference type="SAM" id="MobiDB-lite"/>
    </source>
</evidence>
<dbReference type="EMBL" id="HBUF01361957">
    <property type="protein sequence ID" value="CAG6721301.1"/>
    <property type="molecule type" value="Transcribed_RNA"/>
</dbReference>
<dbReference type="InterPro" id="IPR038765">
    <property type="entry name" value="Papain-like_cys_pep_sf"/>
</dbReference>
<evidence type="ECO:0000256" key="1">
    <source>
        <dbReference type="ARBA" id="ARBA00000707"/>
    </source>
</evidence>
<dbReference type="Gene3D" id="3.90.70.10">
    <property type="entry name" value="Cysteine proteinases"/>
    <property type="match status" value="2"/>
</dbReference>
<dbReference type="EMBL" id="HBUF01561892">
    <property type="protein sequence ID" value="CAG6762789.1"/>
    <property type="molecule type" value="Transcribed_RNA"/>
</dbReference>
<dbReference type="InterPro" id="IPR001394">
    <property type="entry name" value="Peptidase_C19_UCH"/>
</dbReference>
<dbReference type="EMBL" id="HBUF01127284">
    <property type="protein sequence ID" value="CAG6643443.1"/>
    <property type="molecule type" value="Transcribed_RNA"/>
</dbReference>
<dbReference type="EMBL" id="HBUF01561891">
    <property type="protein sequence ID" value="CAG6762788.1"/>
    <property type="molecule type" value="Transcribed_RNA"/>
</dbReference>
<protein>
    <recommendedName>
        <fullName evidence="2">Ubiquitin carboxyl-terminal hydrolase</fullName>
        <ecNumber evidence="2">3.4.19.12</ecNumber>
    </recommendedName>
</protein>
<feature type="compositionally biased region" description="Polar residues" evidence="3">
    <location>
        <begin position="915"/>
        <end position="929"/>
    </location>
</feature>